<feature type="transmembrane region" description="Helical" evidence="13">
    <location>
        <begin position="649"/>
        <end position="671"/>
    </location>
</feature>
<dbReference type="RefSeq" id="XP_028145528.1">
    <property type="nucleotide sequence ID" value="XM_028289727.1"/>
</dbReference>
<dbReference type="FunFam" id="1.20.1560.10:FF:000037">
    <property type="entry name" value="ATP-binding cassette subfamily C member 10"/>
    <property type="match status" value="1"/>
</dbReference>
<dbReference type="InterPro" id="IPR017871">
    <property type="entry name" value="ABC_transporter-like_CS"/>
</dbReference>
<keyword evidence="6" id="KW-0677">Repeat</keyword>
<dbReference type="InterPro" id="IPR003593">
    <property type="entry name" value="AAA+_ATPase"/>
</dbReference>
<comment type="subcellular location">
    <subcellularLocation>
        <location evidence="1">Membrane</location>
        <topology evidence="1">Multi-pass membrane protein</topology>
    </subcellularLocation>
</comment>
<dbReference type="PROSITE" id="PS00211">
    <property type="entry name" value="ABC_TRANSPORTER_1"/>
    <property type="match status" value="1"/>
</dbReference>
<dbReference type="FunFam" id="3.40.50.300:FF:000163">
    <property type="entry name" value="Multidrug resistance-associated protein member 4"/>
    <property type="match status" value="1"/>
</dbReference>
<proteinExistence type="inferred from homology"/>
<dbReference type="InterPro" id="IPR003439">
    <property type="entry name" value="ABC_transporter-like_ATP-bd"/>
</dbReference>
<dbReference type="SUPFAM" id="SSF52540">
    <property type="entry name" value="P-loop containing nucleoside triphosphate hydrolases"/>
    <property type="match status" value="1"/>
</dbReference>
<keyword evidence="5 13" id="KW-0812">Transmembrane</keyword>
<evidence type="ECO:0000256" key="4">
    <source>
        <dbReference type="ARBA" id="ARBA00022448"/>
    </source>
</evidence>
<keyword evidence="8" id="KW-0067">ATP-binding</keyword>
<evidence type="ECO:0000256" key="11">
    <source>
        <dbReference type="ARBA" id="ARBA00023136"/>
    </source>
</evidence>
<dbReference type="PANTHER" id="PTHR24223">
    <property type="entry name" value="ATP-BINDING CASSETTE SUB-FAMILY C"/>
    <property type="match status" value="1"/>
</dbReference>
<feature type="domain" description="ABC transporter" evidence="14">
    <location>
        <begin position="1393"/>
        <end position="1626"/>
    </location>
</feature>
<evidence type="ECO:0000256" key="10">
    <source>
        <dbReference type="ARBA" id="ARBA00022989"/>
    </source>
</evidence>
<keyword evidence="9" id="KW-1278">Translocase</keyword>
<feature type="domain" description="ABC transmembrane type-1" evidence="15">
    <location>
        <begin position="1171"/>
        <end position="1306"/>
    </location>
</feature>
<evidence type="ECO:0000259" key="15">
    <source>
        <dbReference type="PROSITE" id="PS50929"/>
    </source>
</evidence>
<evidence type="ECO:0000256" key="13">
    <source>
        <dbReference type="SAM" id="Phobius"/>
    </source>
</evidence>
<feature type="transmembrane region" description="Helical" evidence="13">
    <location>
        <begin position="12"/>
        <end position="32"/>
    </location>
</feature>
<dbReference type="GO" id="GO:0008559">
    <property type="term" value="F:ABC-type xenobiotic transporter activity"/>
    <property type="evidence" value="ECO:0007669"/>
    <property type="project" value="UniProtKB-EC"/>
</dbReference>
<dbReference type="GO" id="GO:0005524">
    <property type="term" value="F:ATP binding"/>
    <property type="evidence" value="ECO:0007669"/>
    <property type="project" value="UniProtKB-KW"/>
</dbReference>
<evidence type="ECO:0000256" key="12">
    <source>
        <dbReference type="ARBA" id="ARBA00034018"/>
    </source>
</evidence>
<gene>
    <name evidence="16" type="primary">LOC114339093</name>
</gene>
<dbReference type="Pfam" id="PF00664">
    <property type="entry name" value="ABC_membrane"/>
    <property type="match status" value="2"/>
</dbReference>
<dbReference type="GO" id="GO:0016020">
    <property type="term" value="C:membrane"/>
    <property type="evidence" value="ECO:0007669"/>
    <property type="project" value="UniProtKB-SubCell"/>
</dbReference>
<feature type="transmembrane region" description="Helical" evidence="13">
    <location>
        <begin position="85"/>
        <end position="108"/>
    </location>
</feature>
<feature type="transmembrane region" description="Helical" evidence="13">
    <location>
        <begin position="289"/>
        <end position="308"/>
    </location>
</feature>
<sequence>MTKTPNKENASFLVCAVQAISWCSHFLYTVGLRSRLGKSQRGPTAMGIVWCMVFAMTIVSLRSAYLENSQRPTENTKLELGITLYYTVLQIIYALSLIPGGSTTTLHFPERYTEITERQPLINANAYGRFSEEGDPNDLGIALEDTNWLSRLSFSWVKSLVNKGIEDKIVTSDDLYDLPDSISSDNNSNRLENYLRIEHAAICDSHFNFKMSVIGLKMRGAIINTIYRKTLSVRSTVLMSKLSVGEIMNYMSTDTDRIVNSCPSFHAVWSIPFQLFVSLYLLYNQVGLAFLAGVMFSIILIPINKCIANKIGDLSTKMMEQKDGRVKLTSEILRGIKAIKLYVWEQHFIRLITSKPVDVLRNIDDTLPVDLELEDSLQSEYTSSECTLENSLFVDNAQEKDKDIELFKEVSERGNLDFTVIISYWKAISHFVSISILISMTLMQVSRNFTDWWLANGVTSPVTNSTNLTVYLATATDYIDYVEDDDNMSEFLKVYVELACVNTLFTLIRSFIFAYGGILAATKFHKVLLKTVLRVRLTTIRAMRVIHKFKHDNNQHLEANLKAQFASQAAARWLGLRLQFIGVIIITGVSFIAVIQHQYDIADPGFVSRGKLQRYCIITRNVVSLLLMFYPIMHAYNTIMTKTPNKENASFLVCAVQAISWCSHFLYTVGLRSRLGKSQRGPTAMGIVWCMVFAMTIVSLRSAYLENSQRPTENTKMELGITLYYTVLQIIYALSLIPGGSTTTLNFPERYTEITERQPLINANAYGRFSEEGDPNDLGVAMEDTNWLSRLSFSWVKSLVNKGVEDKIVTSDDLYDLPDSISSDNNSNRLENYLRIEHDTDSSREVIVIQPRKSSSLLAALHRCYAWQFYSVGILRLVADCSNFAGPILLNKLVDFIEKRSIDIKWGYLYAVLLVLPYMNLNEIYDHKELEDNTDQNTEISISNASFSWEKATPVVQVPKGKGKGKRTLSKRGQGESSVQRRETIIFKLRDITLKIKKVSKQDVKKIVDPVTVGLNQPLLFTTFILGKPVDVLRNIDDTLPVDLELEDSIQSEYTSSECTLENSLCVDNAQEKDKDIELFKEVSERGNLDFTVIISYWKGISHFVSISILISMTLMQVSRNFTDWWLANGVTSPVTNSTNLTVYLATATDYIDYVEDDDNMSEFLKVYVELACVNTLFTLIRSFIFAYGGILAATKFHKVLLKTVLRARCTFFDVTPIGRIINRFSSDTYTVDDSLPFILNIFLAQLFGLLGSLFITMYGLPWICVFLIPLVPIYTYLLNQYRITSRELKRISSVTLSPIYNHFTELPIDFAIASDIRFSHFGLHGFQRFIGLAISYALGITGSLSGVVNSFTETEREMVAVERINQYVESIPMESKYFVMDPPFAWPSQGVISFEHVTLHYRKHLPPSLMNLSFDTRPYEKLGVVGRTGAGKSSIISVLFNLVDITAGVITIDAVDIKKISLATLRSRMFCIPQDPFLFSGTLKENLDPLEEFKDDEIWNALGRVNLTDVINSLGGLDYKIDGSGSNFSVGQKQLVCLARAVLHNAKILCIDEATANVDEETDRLIQNTIRTAFRSSTVITIAHRIQTIFDSDRVLVMHQGEVVEFDKPDVLMADSSTYFYRLVQEA</sequence>
<dbReference type="CDD" id="cd18605">
    <property type="entry name" value="ABC_6TM_MRP7_D2_like"/>
    <property type="match status" value="1"/>
</dbReference>
<evidence type="ECO:0000256" key="3">
    <source>
        <dbReference type="ARBA" id="ARBA00012191"/>
    </source>
</evidence>
<feature type="transmembrane region" description="Helical" evidence="13">
    <location>
        <begin position="498"/>
        <end position="521"/>
    </location>
</feature>
<dbReference type="Pfam" id="PF00005">
    <property type="entry name" value="ABC_tran"/>
    <property type="match status" value="1"/>
</dbReference>
<feature type="transmembrane region" description="Helical" evidence="13">
    <location>
        <begin position="1330"/>
        <end position="1349"/>
    </location>
</feature>
<evidence type="ECO:0000256" key="7">
    <source>
        <dbReference type="ARBA" id="ARBA00022741"/>
    </source>
</evidence>
<keyword evidence="7" id="KW-0547">Nucleotide-binding</keyword>
<evidence type="ECO:0000259" key="14">
    <source>
        <dbReference type="PROSITE" id="PS50893"/>
    </source>
</evidence>
<dbReference type="Gene3D" id="1.20.1560.10">
    <property type="entry name" value="ABC transporter type 1, transmembrane domain"/>
    <property type="match status" value="2"/>
</dbReference>
<feature type="transmembrane region" description="Helical" evidence="13">
    <location>
        <begin position="576"/>
        <end position="595"/>
    </location>
</feature>
<feature type="transmembrane region" description="Helical" evidence="13">
    <location>
        <begin position="44"/>
        <end position="65"/>
    </location>
</feature>
<protein>
    <recommendedName>
        <fullName evidence="3">ABC-type xenobiotic transporter</fullName>
        <ecNumber evidence="3">7.6.2.2</ecNumber>
    </recommendedName>
</protein>
<dbReference type="Gene3D" id="3.40.50.300">
    <property type="entry name" value="P-loop containing nucleotide triphosphate hydrolases"/>
    <property type="match status" value="1"/>
</dbReference>
<keyword evidence="4" id="KW-0813">Transport</keyword>
<organism evidence="16">
    <name type="scientific">Diabrotica virgifera virgifera</name>
    <name type="common">western corn rootworm</name>
    <dbReference type="NCBI Taxonomy" id="50390"/>
    <lineage>
        <taxon>Eukaryota</taxon>
        <taxon>Metazoa</taxon>
        <taxon>Ecdysozoa</taxon>
        <taxon>Arthropoda</taxon>
        <taxon>Hexapoda</taxon>
        <taxon>Insecta</taxon>
        <taxon>Pterygota</taxon>
        <taxon>Neoptera</taxon>
        <taxon>Endopterygota</taxon>
        <taxon>Coleoptera</taxon>
        <taxon>Polyphaga</taxon>
        <taxon>Cucujiformia</taxon>
        <taxon>Chrysomeloidea</taxon>
        <taxon>Chrysomelidae</taxon>
        <taxon>Galerucinae</taxon>
        <taxon>Diabroticina</taxon>
        <taxon>Diabroticites</taxon>
        <taxon>Diabrotica</taxon>
    </lineage>
</organism>
<dbReference type="PANTHER" id="PTHR24223:SF330">
    <property type="entry name" value="ATP-BINDING CASSETTE SUB-FAMILY C MEMBER 10"/>
    <property type="match status" value="1"/>
</dbReference>
<dbReference type="CDD" id="cd03244">
    <property type="entry name" value="ABCC_MRP_domain2"/>
    <property type="match status" value="1"/>
</dbReference>
<dbReference type="PROSITE" id="PS50929">
    <property type="entry name" value="ABC_TM1F"/>
    <property type="match status" value="2"/>
</dbReference>
<reference evidence="16" key="1">
    <citation type="submission" date="2025-08" db="UniProtKB">
        <authorList>
            <consortium name="RefSeq"/>
        </authorList>
    </citation>
    <scope>IDENTIFICATION</scope>
</reference>
<keyword evidence="10 13" id="KW-1133">Transmembrane helix</keyword>
<comment type="catalytic activity">
    <reaction evidence="12">
        <text>ATP + H2O + xenobioticSide 1 = ADP + phosphate + xenobioticSide 2.</text>
        <dbReference type="EC" id="7.6.2.2"/>
    </reaction>
</comment>
<dbReference type="InterPro" id="IPR036640">
    <property type="entry name" value="ABC1_TM_sf"/>
</dbReference>
<dbReference type="SMART" id="SM00382">
    <property type="entry name" value="AAA"/>
    <property type="match status" value="1"/>
</dbReference>
<accession>A0A6P7GJZ3</accession>
<feature type="transmembrane region" description="Helical" evidence="13">
    <location>
        <begin position="683"/>
        <end position="704"/>
    </location>
</feature>
<feature type="transmembrane region" description="Helical" evidence="13">
    <location>
        <begin position="1261"/>
        <end position="1280"/>
    </location>
</feature>
<feature type="transmembrane region" description="Helical" evidence="13">
    <location>
        <begin position="724"/>
        <end position="747"/>
    </location>
</feature>
<evidence type="ECO:0000256" key="1">
    <source>
        <dbReference type="ARBA" id="ARBA00004141"/>
    </source>
</evidence>
<evidence type="ECO:0000256" key="6">
    <source>
        <dbReference type="ARBA" id="ARBA00022737"/>
    </source>
</evidence>
<name>A0A6P7GJZ3_DIAVI</name>
<dbReference type="InterPro" id="IPR027417">
    <property type="entry name" value="P-loop_NTPase"/>
</dbReference>
<dbReference type="InterPro" id="IPR050173">
    <property type="entry name" value="ABC_transporter_C-like"/>
</dbReference>
<evidence type="ECO:0000256" key="2">
    <source>
        <dbReference type="ARBA" id="ARBA00009726"/>
    </source>
</evidence>
<evidence type="ECO:0000256" key="5">
    <source>
        <dbReference type="ARBA" id="ARBA00022692"/>
    </source>
</evidence>
<keyword evidence="11 13" id="KW-0472">Membrane</keyword>
<evidence type="ECO:0000256" key="9">
    <source>
        <dbReference type="ARBA" id="ARBA00022967"/>
    </source>
</evidence>
<dbReference type="InterPro" id="IPR011527">
    <property type="entry name" value="ABC1_TM_dom"/>
</dbReference>
<dbReference type="InParanoid" id="A0A6P7GJZ3"/>
<comment type="similarity">
    <text evidence="2">Belongs to the ABC transporter superfamily. ABCC family. Conjugate transporter (TC 3.A.1.208) subfamily.</text>
</comment>
<evidence type="ECO:0000313" key="16">
    <source>
        <dbReference type="RefSeq" id="XP_028145528.1"/>
    </source>
</evidence>
<evidence type="ECO:0000256" key="8">
    <source>
        <dbReference type="ARBA" id="ARBA00022840"/>
    </source>
</evidence>
<dbReference type="SUPFAM" id="SSF90123">
    <property type="entry name" value="ABC transporter transmembrane region"/>
    <property type="match status" value="3"/>
</dbReference>
<dbReference type="PROSITE" id="PS50893">
    <property type="entry name" value="ABC_TRANSPORTER_2"/>
    <property type="match status" value="1"/>
</dbReference>
<dbReference type="GO" id="GO:0016887">
    <property type="term" value="F:ATP hydrolysis activity"/>
    <property type="evidence" value="ECO:0007669"/>
    <property type="project" value="InterPro"/>
</dbReference>
<feature type="domain" description="ABC transmembrane type-1" evidence="15">
    <location>
        <begin position="200"/>
        <end position="352"/>
    </location>
</feature>
<dbReference type="EC" id="7.6.2.2" evidence="3"/>
<feature type="transmembrane region" description="Helical" evidence="13">
    <location>
        <begin position="615"/>
        <end position="637"/>
    </location>
</feature>